<sequence>MPVKESSDQFRIRIRLGRHEALRCRGRSDRRRAQLDPLPASGRIERYFAGHFVPSGRIGAAQALAFSAAGASWCVLARRSLRPRLRALAADG</sequence>
<proteinExistence type="predicted"/>
<gene>
    <name evidence="2" type="ORF">CKJ54_17635</name>
</gene>
<organism evidence="2 3">
    <name type="scientific">Mycobacterium marseillense</name>
    <dbReference type="NCBI Taxonomy" id="701042"/>
    <lineage>
        <taxon>Bacteria</taxon>
        <taxon>Bacillati</taxon>
        <taxon>Actinomycetota</taxon>
        <taxon>Actinomycetes</taxon>
        <taxon>Mycobacteriales</taxon>
        <taxon>Mycobacteriaceae</taxon>
        <taxon>Mycobacterium</taxon>
        <taxon>Mycobacterium avium complex (MAC)</taxon>
    </lineage>
</organism>
<dbReference type="Proteomes" id="UP000216246">
    <property type="component" value="Chromosome"/>
</dbReference>
<dbReference type="AlphaFoldDB" id="A0AAC9VWH1"/>
<dbReference type="EMBL" id="CP023147">
    <property type="protein sequence ID" value="ASW91488.1"/>
    <property type="molecule type" value="Genomic_DNA"/>
</dbReference>
<reference evidence="2 3" key="1">
    <citation type="submission" date="2017-08" db="EMBL/GenBank/DDBJ databases">
        <title>Phylogentic analysis of Mycobacterium avium complex whole genomes.</title>
        <authorList>
            <person name="Caverly L.J."/>
            <person name="Spilker T."/>
            <person name="LiPuma J."/>
        </authorList>
    </citation>
    <scope>NUCLEOTIDE SEQUENCE [LARGE SCALE GENOMIC DNA]</scope>
    <source>
        <strain evidence="2 3">FLAC0026</strain>
    </source>
</reference>
<keyword evidence="1" id="KW-1133">Transmembrane helix</keyword>
<dbReference type="KEGG" id="mmal:CKJ54_17635"/>
<name>A0AAC9VWH1_9MYCO</name>
<feature type="transmembrane region" description="Helical" evidence="1">
    <location>
        <begin position="58"/>
        <end position="76"/>
    </location>
</feature>
<evidence type="ECO:0000313" key="3">
    <source>
        <dbReference type="Proteomes" id="UP000216246"/>
    </source>
</evidence>
<accession>A0AAC9VWH1</accession>
<keyword evidence="1" id="KW-0812">Transmembrane</keyword>
<evidence type="ECO:0000313" key="2">
    <source>
        <dbReference type="EMBL" id="ASW91488.1"/>
    </source>
</evidence>
<evidence type="ECO:0000256" key="1">
    <source>
        <dbReference type="SAM" id="Phobius"/>
    </source>
</evidence>
<protein>
    <submittedName>
        <fullName evidence="2">Uncharacterized protein</fullName>
    </submittedName>
</protein>
<keyword evidence="1" id="KW-0472">Membrane</keyword>